<dbReference type="Proteomes" id="UP000009168">
    <property type="component" value="Unassembled WGS sequence"/>
</dbReference>
<reference evidence="2" key="1">
    <citation type="journal article" date="2006" name="PLoS Biol.">
        <title>Macronuclear genome sequence of the ciliate Tetrahymena thermophila, a model eukaryote.</title>
        <authorList>
            <person name="Eisen J.A."/>
            <person name="Coyne R.S."/>
            <person name="Wu M."/>
            <person name="Wu D."/>
            <person name="Thiagarajan M."/>
            <person name="Wortman J.R."/>
            <person name="Badger J.H."/>
            <person name="Ren Q."/>
            <person name="Amedeo P."/>
            <person name="Jones K.M."/>
            <person name="Tallon L.J."/>
            <person name="Delcher A.L."/>
            <person name="Salzberg S.L."/>
            <person name="Silva J.C."/>
            <person name="Haas B.J."/>
            <person name="Majoros W.H."/>
            <person name="Farzad M."/>
            <person name="Carlton J.M."/>
            <person name="Smith R.K. Jr."/>
            <person name="Garg J."/>
            <person name="Pearlman R.E."/>
            <person name="Karrer K.M."/>
            <person name="Sun L."/>
            <person name="Manning G."/>
            <person name="Elde N.C."/>
            <person name="Turkewitz A.P."/>
            <person name="Asai D.J."/>
            <person name="Wilkes D.E."/>
            <person name="Wang Y."/>
            <person name="Cai H."/>
            <person name="Collins K."/>
            <person name="Stewart B.A."/>
            <person name="Lee S.R."/>
            <person name="Wilamowska K."/>
            <person name="Weinberg Z."/>
            <person name="Ruzzo W.L."/>
            <person name="Wloga D."/>
            <person name="Gaertig J."/>
            <person name="Frankel J."/>
            <person name="Tsao C.-C."/>
            <person name="Gorovsky M.A."/>
            <person name="Keeling P.J."/>
            <person name="Waller R.F."/>
            <person name="Patron N.J."/>
            <person name="Cherry J.M."/>
            <person name="Stover N.A."/>
            <person name="Krieger C.J."/>
            <person name="del Toro C."/>
            <person name="Ryder H.F."/>
            <person name="Williamson S.C."/>
            <person name="Barbeau R.A."/>
            <person name="Hamilton E.P."/>
            <person name="Orias E."/>
        </authorList>
    </citation>
    <scope>NUCLEOTIDE SEQUENCE [LARGE SCALE GENOMIC DNA]</scope>
    <source>
        <strain evidence="2">SB210</strain>
    </source>
</reference>
<dbReference type="SMART" id="SM00855">
    <property type="entry name" value="PGAM"/>
    <property type="match status" value="1"/>
</dbReference>
<dbReference type="PANTHER" id="PTHR16469">
    <property type="entry name" value="UBIQUITIN-ASSOCIATED AND SH3 DOMAIN-CONTAINING BA-RELATED"/>
    <property type="match status" value="1"/>
</dbReference>
<accession>Q22SL4</accession>
<dbReference type="RefSeq" id="XP_001008003.2">
    <property type="nucleotide sequence ID" value="XM_001008003.2"/>
</dbReference>
<dbReference type="PANTHER" id="PTHR16469:SF27">
    <property type="entry name" value="UBIQUITIN-ASSOCIATED AND SH3 DOMAIN-CONTAINING BA-RELATED"/>
    <property type="match status" value="1"/>
</dbReference>
<evidence type="ECO:0000313" key="1">
    <source>
        <dbReference type="EMBL" id="EAR87758.2"/>
    </source>
</evidence>
<sequence>MIFVLRHAERADNSPFQDDQKDVKLNFDPHLTDLGILQSQLCALSIKKILETYNPNAKQVVYVSSPFLRCVQTVQYVNQQLGLNAIDNKLYVQTHVGEMLRSTWFEEDINKKLTQKTDQSLSQQVGLKIEEPFAQDERLIQQVYPEDKLGDFYDRFKVAYEVIVEKFLNTYNTEETVLIIVTHGFGVQVVLDKFNCFSFSDMVDYCSINAFDYRQESLPNKEYPFIPKICVRQQHDHVKQADNEFSKRKQQIAKF</sequence>
<organism evidence="1 2">
    <name type="scientific">Tetrahymena thermophila (strain SB210)</name>
    <dbReference type="NCBI Taxonomy" id="312017"/>
    <lineage>
        <taxon>Eukaryota</taxon>
        <taxon>Sar</taxon>
        <taxon>Alveolata</taxon>
        <taxon>Ciliophora</taxon>
        <taxon>Intramacronucleata</taxon>
        <taxon>Oligohymenophorea</taxon>
        <taxon>Hymenostomatida</taxon>
        <taxon>Tetrahymenina</taxon>
        <taxon>Tetrahymenidae</taxon>
        <taxon>Tetrahymena</taxon>
    </lineage>
</organism>
<dbReference type="HOGENOM" id="CLU_1528222_0_0_1"/>
<dbReference type="KEGG" id="tet:TTHERM_00001230"/>
<dbReference type="SUPFAM" id="SSF53254">
    <property type="entry name" value="Phosphoglycerate mutase-like"/>
    <property type="match status" value="1"/>
</dbReference>
<dbReference type="AlphaFoldDB" id="Q22SL4"/>
<keyword evidence="2" id="KW-1185">Reference proteome</keyword>
<protein>
    <submittedName>
        <fullName evidence="1">Histidine phosphatase family (Branch protein 1)</fullName>
    </submittedName>
</protein>
<dbReference type="OrthoDB" id="430091at2759"/>
<dbReference type="InterPro" id="IPR029033">
    <property type="entry name" value="His_PPase_superfam"/>
</dbReference>
<dbReference type="InterPro" id="IPR051710">
    <property type="entry name" value="Phosphatase_SH3-domain"/>
</dbReference>
<dbReference type="InParanoid" id="Q22SL4"/>
<dbReference type="InterPro" id="IPR013078">
    <property type="entry name" value="His_Pase_superF_clade-1"/>
</dbReference>
<dbReference type="CDD" id="cd07067">
    <property type="entry name" value="HP_PGM_like"/>
    <property type="match status" value="1"/>
</dbReference>
<name>Q22SL4_TETTS</name>
<dbReference type="EMBL" id="GG662845">
    <property type="protein sequence ID" value="EAR87758.2"/>
    <property type="molecule type" value="Genomic_DNA"/>
</dbReference>
<dbReference type="Gene3D" id="3.40.50.1240">
    <property type="entry name" value="Phosphoglycerate mutase-like"/>
    <property type="match status" value="1"/>
</dbReference>
<proteinExistence type="predicted"/>
<gene>
    <name evidence="1" type="ORF">TTHERM_00001230</name>
</gene>
<dbReference type="Pfam" id="PF00300">
    <property type="entry name" value="His_Phos_1"/>
    <property type="match status" value="1"/>
</dbReference>
<dbReference type="STRING" id="312017.Q22SL4"/>
<evidence type="ECO:0000313" key="2">
    <source>
        <dbReference type="Proteomes" id="UP000009168"/>
    </source>
</evidence>
<dbReference type="GeneID" id="7832354"/>